<dbReference type="Proteomes" id="UP001267710">
    <property type="component" value="Unassembled WGS sequence"/>
</dbReference>
<feature type="transmembrane region" description="Helical" evidence="1">
    <location>
        <begin position="92"/>
        <end position="111"/>
    </location>
</feature>
<name>A0ABU1IH89_9BURK</name>
<evidence type="ECO:0000313" key="3">
    <source>
        <dbReference type="Proteomes" id="UP001267710"/>
    </source>
</evidence>
<keyword evidence="3" id="KW-1185">Reference proteome</keyword>
<sequence>MDSLTQIALGSAVTLAAMGRRTAAWKAVLWGAIAGTLPDLDAFIDHGNAIANMVRHRGESHALLYLTLLSVPLGGLVARLHGETQQWRRWCFALWLALITHPLLDWMTVYGTQLLLPFTDYPFGVGSIFIIDPLYTVPLLVGVTAALLLHDRRGLHWNGWGLVCSSLYLAWSVAAQHYVTGVAMASLHAQGVRAERVLVTPSPFNTLLWRVVAVTPTQYLEGFYALADGDRPMRWSRHERGADLLARYRSQVHVQRLQRFSHGFMRMEQDARGHVFATDLRMGQEPHYFFHFDLGPADDLQGSGGPVTQHGTRPDIAAALPALWHRMWGRDGGEGAYGADASGRP</sequence>
<reference evidence="2 3" key="1">
    <citation type="submission" date="2023-08" db="EMBL/GenBank/DDBJ databases">
        <title>Functional and genomic diversity of the sorghum phyllosphere microbiome.</title>
        <authorList>
            <person name="Shade A."/>
        </authorList>
    </citation>
    <scope>NUCLEOTIDE SEQUENCE [LARGE SCALE GENOMIC DNA]</scope>
    <source>
        <strain evidence="2 3">SORGH_AS_0335</strain>
    </source>
</reference>
<protein>
    <submittedName>
        <fullName evidence="2">Inner membrane protein</fullName>
    </submittedName>
</protein>
<dbReference type="PANTHER" id="PTHR40031:SF1">
    <property type="entry name" value="MEMBRANE-BOUND METAL-DEPENDENT HYDROLASE"/>
    <property type="match status" value="1"/>
</dbReference>
<dbReference type="EMBL" id="JAVIZX010000001">
    <property type="protein sequence ID" value="MDR6215788.1"/>
    <property type="molecule type" value="Genomic_DNA"/>
</dbReference>
<feature type="transmembrane region" description="Helical" evidence="1">
    <location>
        <begin position="123"/>
        <end position="148"/>
    </location>
</feature>
<feature type="transmembrane region" description="Helical" evidence="1">
    <location>
        <begin position="160"/>
        <end position="187"/>
    </location>
</feature>
<proteinExistence type="predicted"/>
<feature type="transmembrane region" description="Helical" evidence="1">
    <location>
        <begin position="62"/>
        <end position="80"/>
    </location>
</feature>
<dbReference type="InterPro" id="IPR053170">
    <property type="entry name" value="Transcription_regulator"/>
</dbReference>
<dbReference type="InterPro" id="IPR007404">
    <property type="entry name" value="YdjM-like"/>
</dbReference>
<evidence type="ECO:0000313" key="2">
    <source>
        <dbReference type="EMBL" id="MDR6215788.1"/>
    </source>
</evidence>
<keyword evidence="1" id="KW-1133">Transmembrane helix</keyword>
<dbReference type="Pfam" id="PF04307">
    <property type="entry name" value="YdjM"/>
    <property type="match status" value="1"/>
</dbReference>
<dbReference type="RefSeq" id="WP_309830698.1">
    <property type="nucleotide sequence ID" value="NZ_JAVIZX010000001.1"/>
</dbReference>
<keyword evidence="1" id="KW-0472">Membrane</keyword>
<keyword evidence="1" id="KW-0812">Transmembrane</keyword>
<gene>
    <name evidence="2" type="ORF">QE399_003477</name>
</gene>
<comment type="caution">
    <text evidence="2">The sequence shown here is derived from an EMBL/GenBank/DDBJ whole genome shotgun (WGS) entry which is preliminary data.</text>
</comment>
<evidence type="ECO:0000256" key="1">
    <source>
        <dbReference type="SAM" id="Phobius"/>
    </source>
</evidence>
<organism evidence="2 3">
    <name type="scientific">Paracidovorax wautersii</name>
    <dbReference type="NCBI Taxonomy" id="1177982"/>
    <lineage>
        <taxon>Bacteria</taxon>
        <taxon>Pseudomonadati</taxon>
        <taxon>Pseudomonadota</taxon>
        <taxon>Betaproteobacteria</taxon>
        <taxon>Burkholderiales</taxon>
        <taxon>Comamonadaceae</taxon>
        <taxon>Paracidovorax</taxon>
    </lineage>
</organism>
<accession>A0ABU1IH89</accession>
<dbReference type="PANTHER" id="PTHR40031">
    <property type="entry name" value="HYPOTHETICAL MEMBRANE SPANNING PROTEIN"/>
    <property type="match status" value="1"/>
</dbReference>